<protein>
    <submittedName>
        <fullName evidence="5">PS-10 peptidase S37</fullName>
    </submittedName>
</protein>
<dbReference type="Pfam" id="PF05576">
    <property type="entry name" value="Peptidase_S37"/>
    <property type="match status" value="1"/>
</dbReference>
<dbReference type="ESTHER" id="kibar-a0a1y5y0r4">
    <property type="family name" value="Peptidase_S37"/>
</dbReference>
<feature type="signal peptide" evidence="4">
    <location>
        <begin position="1"/>
        <end position="21"/>
    </location>
</feature>
<dbReference type="InterPro" id="IPR029058">
    <property type="entry name" value="AB_hydrolase_fold"/>
</dbReference>
<evidence type="ECO:0000256" key="1">
    <source>
        <dbReference type="ARBA" id="ARBA00022670"/>
    </source>
</evidence>
<proteinExistence type="predicted"/>
<dbReference type="RefSeq" id="WP_084430753.1">
    <property type="nucleotide sequence ID" value="NZ_FWXV01000006.1"/>
</dbReference>
<name>A0A1Y5Y0R4_KIBAR</name>
<feature type="chain" id="PRO_5012757367" evidence="4">
    <location>
        <begin position="22"/>
        <end position="429"/>
    </location>
</feature>
<dbReference type="PANTHER" id="PTHR11010:SF38">
    <property type="entry name" value="LYSOSOMAL PRO-X CARBOXYPEPTIDASE"/>
    <property type="match status" value="1"/>
</dbReference>
<dbReference type="OrthoDB" id="3979391at2"/>
<dbReference type="PANTHER" id="PTHR11010">
    <property type="entry name" value="PROTEASE S28 PRO-X CARBOXYPEPTIDASE-RELATED"/>
    <property type="match status" value="1"/>
</dbReference>
<organism evidence="5 6">
    <name type="scientific">Kibdelosporangium aridum</name>
    <dbReference type="NCBI Taxonomy" id="2030"/>
    <lineage>
        <taxon>Bacteria</taxon>
        <taxon>Bacillati</taxon>
        <taxon>Actinomycetota</taxon>
        <taxon>Actinomycetes</taxon>
        <taxon>Pseudonocardiales</taxon>
        <taxon>Pseudonocardiaceae</taxon>
        <taxon>Kibdelosporangium</taxon>
    </lineage>
</organism>
<dbReference type="GO" id="GO:0008239">
    <property type="term" value="F:dipeptidyl-peptidase activity"/>
    <property type="evidence" value="ECO:0007669"/>
    <property type="project" value="TreeGrafter"/>
</dbReference>
<gene>
    <name evidence="5" type="ORF">SAMN05661093_06818</name>
</gene>
<evidence type="ECO:0000256" key="2">
    <source>
        <dbReference type="ARBA" id="ARBA00022729"/>
    </source>
</evidence>
<dbReference type="Gene3D" id="3.40.50.1820">
    <property type="entry name" value="alpha/beta hydrolase"/>
    <property type="match status" value="1"/>
</dbReference>
<dbReference type="InterPro" id="IPR008761">
    <property type="entry name" value="Peptidase_S37"/>
</dbReference>
<evidence type="ECO:0000256" key="4">
    <source>
        <dbReference type="SAM" id="SignalP"/>
    </source>
</evidence>
<dbReference type="AlphaFoldDB" id="A0A1Y5Y0R4"/>
<keyword evidence="6" id="KW-1185">Reference proteome</keyword>
<evidence type="ECO:0000313" key="6">
    <source>
        <dbReference type="Proteomes" id="UP000192674"/>
    </source>
</evidence>
<reference evidence="5 6" key="1">
    <citation type="submission" date="2017-04" db="EMBL/GenBank/DDBJ databases">
        <authorList>
            <person name="Afonso C.L."/>
            <person name="Miller P.J."/>
            <person name="Scott M.A."/>
            <person name="Spackman E."/>
            <person name="Goraichik I."/>
            <person name="Dimitrov K.M."/>
            <person name="Suarez D.L."/>
            <person name="Swayne D.E."/>
        </authorList>
    </citation>
    <scope>NUCLEOTIDE SEQUENCE [LARGE SCALE GENOMIC DNA]</scope>
    <source>
        <strain evidence="5 6">DSM 43828</strain>
    </source>
</reference>
<sequence>MRVLLIAVLAFVLAPALPAVAQTDILAQLKLVPGMTVVSESAAPAGYRFFILTYSQPADHDTPSAGSFQQRIQLMHKETSRPTVVHTSGYTMRATPLLAEPTQLVDGNQISVEARFFQPSRPQPADWKHLTIRQAASDHHRIIVALKQIYRGKWIATGSSKGGMASVYHRRFYPADVDGVVAYVAPNDHDNDQDEAYDKFFGTVGTSTCRAALATLQHEALRRRAELVPKFEAWATASGYTFTQLHGTADKAFEFTVLDTMWAFWQFHGPSYCDRVPGVAAMTDDIYRFIDVIDGWSTYTDQGAMPFVPYSYQAATQLGWPSLKFEHLRGVMRYGPSFYGAHSNLPPELRSPHDPEPMVDIDTWVRTQSSRMLFIYGQNDPWGAEPFVPSKNDSYSYTAPGANHVTASIAALTPSERDAAVQALRRWIG</sequence>
<keyword evidence="3" id="KW-0378">Hydrolase</keyword>
<dbReference type="SUPFAM" id="SSF53474">
    <property type="entry name" value="alpha/beta-Hydrolases"/>
    <property type="match status" value="1"/>
</dbReference>
<keyword evidence="1" id="KW-0645">Protease</keyword>
<dbReference type="EMBL" id="FWXV01000006">
    <property type="protein sequence ID" value="SMD21201.1"/>
    <property type="molecule type" value="Genomic_DNA"/>
</dbReference>
<evidence type="ECO:0000313" key="5">
    <source>
        <dbReference type="EMBL" id="SMD21201.1"/>
    </source>
</evidence>
<keyword evidence="2 4" id="KW-0732">Signal</keyword>
<evidence type="ECO:0000256" key="3">
    <source>
        <dbReference type="ARBA" id="ARBA00022801"/>
    </source>
</evidence>
<dbReference type="Proteomes" id="UP000192674">
    <property type="component" value="Unassembled WGS sequence"/>
</dbReference>
<accession>A0A1Y5Y0R4</accession>
<dbReference type="GO" id="GO:0006508">
    <property type="term" value="P:proteolysis"/>
    <property type="evidence" value="ECO:0007669"/>
    <property type="project" value="UniProtKB-KW"/>
</dbReference>